<evidence type="ECO:0000313" key="2">
    <source>
        <dbReference type="Proteomes" id="UP001177670"/>
    </source>
</evidence>
<organism evidence="1 2">
    <name type="scientific">Melipona bicolor</name>
    <dbReference type="NCBI Taxonomy" id="60889"/>
    <lineage>
        <taxon>Eukaryota</taxon>
        <taxon>Metazoa</taxon>
        <taxon>Ecdysozoa</taxon>
        <taxon>Arthropoda</taxon>
        <taxon>Hexapoda</taxon>
        <taxon>Insecta</taxon>
        <taxon>Pterygota</taxon>
        <taxon>Neoptera</taxon>
        <taxon>Endopterygota</taxon>
        <taxon>Hymenoptera</taxon>
        <taxon>Apocrita</taxon>
        <taxon>Aculeata</taxon>
        <taxon>Apoidea</taxon>
        <taxon>Anthophila</taxon>
        <taxon>Apidae</taxon>
        <taxon>Melipona</taxon>
    </lineage>
</organism>
<accession>A0AA40FZS6</accession>
<reference evidence="1" key="1">
    <citation type="submission" date="2021-10" db="EMBL/GenBank/DDBJ databases">
        <title>Melipona bicolor Genome sequencing and assembly.</title>
        <authorList>
            <person name="Araujo N.S."/>
            <person name="Arias M.C."/>
        </authorList>
    </citation>
    <scope>NUCLEOTIDE SEQUENCE</scope>
    <source>
        <strain evidence="1">USP_2M_L1-L4_2017</strain>
        <tissue evidence="1">Whole body</tissue>
    </source>
</reference>
<dbReference type="EMBL" id="JAHYIQ010000010">
    <property type="protein sequence ID" value="KAK1128391.1"/>
    <property type="molecule type" value="Genomic_DNA"/>
</dbReference>
<name>A0AA40FZS6_9HYME</name>
<sequence>MRVQRVRNGTKRPRECDQHQVWKWQMAQDEAPVRGNILTFMVIEVSFGTGPTRIDRVRSLCLVSVIQGLFVTSDSFKPKEDFLQFEGKYR</sequence>
<proteinExistence type="predicted"/>
<dbReference type="Proteomes" id="UP001177670">
    <property type="component" value="Unassembled WGS sequence"/>
</dbReference>
<evidence type="ECO:0000313" key="1">
    <source>
        <dbReference type="EMBL" id="KAK1128391.1"/>
    </source>
</evidence>
<comment type="caution">
    <text evidence="1">The sequence shown here is derived from an EMBL/GenBank/DDBJ whole genome shotgun (WGS) entry which is preliminary data.</text>
</comment>
<gene>
    <name evidence="1" type="ORF">K0M31_002855</name>
</gene>
<protein>
    <submittedName>
        <fullName evidence="1">Uncharacterized protein</fullName>
    </submittedName>
</protein>
<dbReference type="AlphaFoldDB" id="A0AA40FZS6"/>
<keyword evidence="2" id="KW-1185">Reference proteome</keyword>